<evidence type="ECO:0000313" key="5">
    <source>
        <dbReference type="Proteomes" id="UP000838412"/>
    </source>
</evidence>
<keyword evidence="2" id="KW-0732">Signal</keyword>
<dbReference type="AlphaFoldDB" id="A0A8J9VJG1"/>
<feature type="compositionally biased region" description="Basic residues" evidence="1">
    <location>
        <begin position="68"/>
        <end position="79"/>
    </location>
</feature>
<dbReference type="GO" id="GO:0001558">
    <property type="term" value="P:regulation of cell growth"/>
    <property type="evidence" value="ECO:0007669"/>
    <property type="project" value="TreeGrafter"/>
</dbReference>
<dbReference type="PANTHER" id="PTHR14308:SF0">
    <property type="entry name" value="WAP FOUR-DISULFIDE CORE DOMAIN PROTEIN 1"/>
    <property type="match status" value="1"/>
</dbReference>
<dbReference type="GO" id="GO:0030414">
    <property type="term" value="F:peptidase inhibitor activity"/>
    <property type="evidence" value="ECO:0007669"/>
    <property type="project" value="InterPro"/>
</dbReference>
<accession>A0A8J9VJG1</accession>
<feature type="compositionally biased region" description="Acidic residues" evidence="1">
    <location>
        <begin position="269"/>
        <end position="281"/>
    </location>
</feature>
<protein>
    <submittedName>
        <fullName evidence="4">WFDC1 protein</fullName>
    </submittedName>
</protein>
<dbReference type="Proteomes" id="UP000838412">
    <property type="component" value="Chromosome 11"/>
</dbReference>
<feature type="compositionally biased region" description="Basic and acidic residues" evidence="1">
    <location>
        <begin position="46"/>
        <end position="67"/>
    </location>
</feature>
<name>A0A8J9VJG1_BRALA</name>
<feature type="chain" id="PRO_5035433915" evidence="2">
    <location>
        <begin position="40"/>
        <end position="361"/>
    </location>
</feature>
<dbReference type="InterPro" id="IPR042357">
    <property type="entry name" value="WFDC1"/>
</dbReference>
<sequence length="361" mass="40025">MPAAMPGRPPRGPGMFFPTPRVLVLFLLGFLMVMSTVSAQHRRRPDRKEVRPREEHSRPTHSQESHPHRGRPQHRRVKPNRAFVRVETESQRHRLLNRKAFYPDDDRFPVPESLRKVVDGPTRKVAGDGRGEPLEVGGDEYRCPPPLTVNKLRRRVCQQAKCVSDSTCGAERRCCFNGCVFTCLDAVPPPAVLDWLEQPSPQRSAGYAWLVAEPEEVMGVETCSTTTASPNDLPLECPHGYVCHITNQGDPNSDIPNAGICIKGQGEAEGSDSENESDDDESPRQFRLRSGPTDDGKGCMVEGQTYRNKQLFSFNTHICKCRNGGVTCVVADNVETFEGWLDAAELDYSVGDGPSLGAETT</sequence>
<feature type="region of interest" description="Disordered" evidence="1">
    <location>
        <begin position="38"/>
        <end position="80"/>
    </location>
</feature>
<evidence type="ECO:0000313" key="4">
    <source>
        <dbReference type="EMBL" id="CAH1240545.1"/>
    </source>
</evidence>
<dbReference type="Gene3D" id="4.10.75.10">
    <property type="entry name" value="Elafin-like"/>
    <property type="match status" value="1"/>
</dbReference>
<dbReference type="SUPFAM" id="SSF57256">
    <property type="entry name" value="Elafin-like"/>
    <property type="match status" value="1"/>
</dbReference>
<evidence type="ECO:0000256" key="2">
    <source>
        <dbReference type="SAM" id="SignalP"/>
    </source>
</evidence>
<keyword evidence="5" id="KW-1185">Reference proteome</keyword>
<dbReference type="PANTHER" id="PTHR14308">
    <property type="entry name" value="WAP FOUR-DISULFIDE CORE DOMAIN PROTEIN 1"/>
    <property type="match status" value="1"/>
</dbReference>
<dbReference type="GO" id="GO:0005615">
    <property type="term" value="C:extracellular space"/>
    <property type="evidence" value="ECO:0007669"/>
    <property type="project" value="TreeGrafter"/>
</dbReference>
<organism evidence="4 5">
    <name type="scientific">Branchiostoma lanceolatum</name>
    <name type="common">Common lancelet</name>
    <name type="synonym">Amphioxus lanceolatum</name>
    <dbReference type="NCBI Taxonomy" id="7740"/>
    <lineage>
        <taxon>Eukaryota</taxon>
        <taxon>Metazoa</taxon>
        <taxon>Chordata</taxon>
        <taxon>Cephalochordata</taxon>
        <taxon>Leptocardii</taxon>
        <taxon>Amphioxiformes</taxon>
        <taxon>Branchiostomatidae</taxon>
        <taxon>Branchiostoma</taxon>
    </lineage>
</organism>
<dbReference type="InterPro" id="IPR008197">
    <property type="entry name" value="WAP_dom"/>
</dbReference>
<dbReference type="Pfam" id="PF00095">
    <property type="entry name" value="WAP"/>
    <property type="match status" value="1"/>
</dbReference>
<feature type="domain" description="WAP" evidence="3">
    <location>
        <begin position="142"/>
        <end position="185"/>
    </location>
</feature>
<dbReference type="OrthoDB" id="5989673at2759"/>
<dbReference type="InterPro" id="IPR036645">
    <property type="entry name" value="Elafin-like_sf"/>
</dbReference>
<feature type="signal peptide" evidence="2">
    <location>
        <begin position="1"/>
        <end position="39"/>
    </location>
</feature>
<gene>
    <name evidence="4" type="primary">WFDC1</name>
    <name evidence="4" type="ORF">BLAG_LOCUS4476</name>
</gene>
<dbReference type="SUPFAM" id="SSF57603">
    <property type="entry name" value="FnI-like domain"/>
    <property type="match status" value="1"/>
</dbReference>
<dbReference type="EMBL" id="OV696696">
    <property type="protein sequence ID" value="CAH1240545.1"/>
    <property type="molecule type" value="Genomic_DNA"/>
</dbReference>
<proteinExistence type="predicted"/>
<evidence type="ECO:0000256" key="1">
    <source>
        <dbReference type="SAM" id="MobiDB-lite"/>
    </source>
</evidence>
<reference evidence="4" key="1">
    <citation type="submission" date="2022-01" db="EMBL/GenBank/DDBJ databases">
        <authorList>
            <person name="Braso-Vives M."/>
        </authorList>
    </citation>
    <scope>NUCLEOTIDE SEQUENCE</scope>
</reference>
<evidence type="ECO:0000259" key="3">
    <source>
        <dbReference type="Pfam" id="PF00095"/>
    </source>
</evidence>
<feature type="region of interest" description="Disordered" evidence="1">
    <location>
        <begin position="256"/>
        <end position="299"/>
    </location>
</feature>